<feature type="region of interest" description="Disordered" evidence="1">
    <location>
        <begin position="284"/>
        <end position="366"/>
    </location>
</feature>
<feature type="compositionally biased region" description="Polar residues" evidence="1">
    <location>
        <begin position="285"/>
        <end position="296"/>
    </location>
</feature>
<sequence length="566" mass="62688">MDAKPADAESHAQSRPMDVTARRSLEIHILTQNTTYNVAVNLPLSPNRPTTEFLDPQTQRTDDGDITGCGEFDVETSSAVVYDNDDLECKISIRLKEDFLLNGMKVSLISRIVYRRIHSSSLLQETSSTTQPIDITILLPGELKVFTVNFLVPMFSPPSFRTRHDVYLGEELIHLDAEVQWLIVLVGKYPGEKTTINGVVEESTTSATTESVLALKQITKRTLYQPESQYIKVEGISIPHVMSAIAPSFRKATLGNGEGGCDGIQSHDSKDSFGSSYGVGPATGVSRTGLLTSQASVGGRDEHEEEEMEVNRDTVDGSLYYTNSRSGEYTRDATHGNQGSMPSASHNSSSPSARSPSTHKPEMTFMYDSNQPTNYSADCAYADMETTCTGPPMTGVGGKIPATKYQMVMRAKIPGMINTDEVFTVNVKVRDVSKLLYVRRVRVQLNQNVTYMYGDQRRQWSTVVASAKAKPKTGPQKRTVLSCDVRLDTAQKKYRRDFRDFAAESYLESYPVPTCIVTNKHNKILLSVEYTVTIKCYVRGGKDIRRMVPIVMESRTSLPETVGISV</sequence>
<proteinExistence type="predicted"/>
<organism evidence="2 3">
    <name type="scientific">Sphaeroforma arctica JP610</name>
    <dbReference type="NCBI Taxonomy" id="667725"/>
    <lineage>
        <taxon>Eukaryota</taxon>
        <taxon>Ichthyosporea</taxon>
        <taxon>Ichthyophonida</taxon>
        <taxon>Sphaeroforma</taxon>
    </lineage>
</organism>
<evidence type="ECO:0000313" key="3">
    <source>
        <dbReference type="Proteomes" id="UP000054560"/>
    </source>
</evidence>
<dbReference type="InterPro" id="IPR014752">
    <property type="entry name" value="Arrestin-like_C"/>
</dbReference>
<evidence type="ECO:0000313" key="2">
    <source>
        <dbReference type="EMBL" id="KNC74375.1"/>
    </source>
</evidence>
<gene>
    <name evidence="2" type="ORF">SARC_13077</name>
</gene>
<protein>
    <submittedName>
        <fullName evidence="2">Uncharacterized protein</fullName>
    </submittedName>
</protein>
<reference evidence="2 3" key="1">
    <citation type="submission" date="2011-02" db="EMBL/GenBank/DDBJ databases">
        <title>The Genome Sequence of Sphaeroforma arctica JP610.</title>
        <authorList>
            <consortium name="The Broad Institute Genome Sequencing Platform"/>
            <person name="Russ C."/>
            <person name="Cuomo C."/>
            <person name="Young S.K."/>
            <person name="Zeng Q."/>
            <person name="Gargeya S."/>
            <person name="Alvarado L."/>
            <person name="Berlin A."/>
            <person name="Chapman S.B."/>
            <person name="Chen Z."/>
            <person name="Freedman E."/>
            <person name="Gellesch M."/>
            <person name="Goldberg J."/>
            <person name="Griggs A."/>
            <person name="Gujja S."/>
            <person name="Heilman E."/>
            <person name="Heiman D."/>
            <person name="Howarth C."/>
            <person name="Mehta T."/>
            <person name="Neiman D."/>
            <person name="Pearson M."/>
            <person name="Roberts A."/>
            <person name="Saif S."/>
            <person name="Shea T."/>
            <person name="Shenoy N."/>
            <person name="Sisk P."/>
            <person name="Stolte C."/>
            <person name="Sykes S."/>
            <person name="White J."/>
            <person name="Yandava C."/>
            <person name="Burger G."/>
            <person name="Gray M.W."/>
            <person name="Holland P.W.H."/>
            <person name="King N."/>
            <person name="Lang F.B.F."/>
            <person name="Roger A.J."/>
            <person name="Ruiz-Trillo I."/>
            <person name="Haas B."/>
            <person name="Nusbaum C."/>
            <person name="Birren B."/>
        </authorList>
    </citation>
    <scope>NUCLEOTIDE SEQUENCE [LARGE SCALE GENOMIC DNA]</scope>
    <source>
        <strain evidence="2 3">JP610</strain>
    </source>
</reference>
<dbReference type="Proteomes" id="UP000054560">
    <property type="component" value="Unassembled WGS sequence"/>
</dbReference>
<name>A0A0L0FC82_9EUKA</name>
<dbReference type="RefSeq" id="XP_014148277.1">
    <property type="nucleotide sequence ID" value="XM_014292802.1"/>
</dbReference>
<feature type="compositionally biased region" description="Low complexity" evidence="1">
    <location>
        <begin position="340"/>
        <end position="356"/>
    </location>
</feature>
<dbReference type="EMBL" id="KQ244473">
    <property type="protein sequence ID" value="KNC74375.1"/>
    <property type="molecule type" value="Genomic_DNA"/>
</dbReference>
<evidence type="ECO:0000256" key="1">
    <source>
        <dbReference type="SAM" id="MobiDB-lite"/>
    </source>
</evidence>
<accession>A0A0L0FC82</accession>
<dbReference type="Gene3D" id="2.60.40.640">
    <property type="match status" value="1"/>
</dbReference>
<feature type="region of interest" description="Disordered" evidence="1">
    <location>
        <begin position="260"/>
        <end position="279"/>
    </location>
</feature>
<keyword evidence="3" id="KW-1185">Reference proteome</keyword>
<dbReference type="GeneID" id="25913581"/>
<dbReference type="AlphaFoldDB" id="A0A0L0FC82"/>